<comment type="similarity">
    <text evidence="3">Belongs to the VAM6/VPS39 family.</text>
</comment>
<dbReference type="Pfam" id="PF10366">
    <property type="entry name" value="Vps39_1"/>
    <property type="match status" value="1"/>
</dbReference>
<dbReference type="GO" id="GO:0006886">
    <property type="term" value="P:intracellular protein transport"/>
    <property type="evidence" value="ECO:0007669"/>
    <property type="project" value="UniProtKB-UniRule"/>
</dbReference>
<name>A0A286UAA6_9AGAM</name>
<feature type="compositionally biased region" description="Basic and acidic residues" evidence="5">
    <location>
        <begin position="469"/>
        <end position="484"/>
    </location>
</feature>
<dbReference type="InterPro" id="IPR019452">
    <property type="entry name" value="VPS39/TGF_beta_rcpt-assoc_1"/>
</dbReference>
<evidence type="ECO:0000256" key="1">
    <source>
        <dbReference type="ARBA" id="ARBA00004184"/>
    </source>
</evidence>
<evidence type="ECO:0000313" key="7">
    <source>
        <dbReference type="EMBL" id="PAV16500.1"/>
    </source>
</evidence>
<dbReference type="GO" id="GO:0000329">
    <property type="term" value="C:fungal-type vacuole membrane"/>
    <property type="evidence" value="ECO:0007669"/>
    <property type="project" value="TreeGrafter"/>
</dbReference>
<reference evidence="7 8" key="1">
    <citation type="journal article" date="2017" name="Mol. Ecol.">
        <title>Comparative and population genomic landscape of Phellinus noxius: A hypervariable fungus causing root rot in trees.</title>
        <authorList>
            <person name="Chung C.L."/>
            <person name="Lee T.J."/>
            <person name="Akiba M."/>
            <person name="Lee H.H."/>
            <person name="Kuo T.H."/>
            <person name="Liu D."/>
            <person name="Ke H.M."/>
            <person name="Yokoi T."/>
            <person name="Roa M.B."/>
            <person name="Lu M.J."/>
            <person name="Chang Y.Y."/>
            <person name="Ann P.J."/>
            <person name="Tsai J.N."/>
            <person name="Chen C.Y."/>
            <person name="Tzean S.S."/>
            <person name="Ota Y."/>
            <person name="Hattori T."/>
            <person name="Sahashi N."/>
            <person name="Liou R.F."/>
            <person name="Kikuchi T."/>
            <person name="Tsai I.J."/>
        </authorList>
    </citation>
    <scope>NUCLEOTIDE SEQUENCE [LARGE SCALE GENOMIC DNA]</scope>
    <source>
        <strain evidence="7 8">FFPRI411160</strain>
    </source>
</reference>
<keyword evidence="2" id="KW-0472">Membrane</keyword>
<proteinExistence type="inferred from homology"/>
<dbReference type="GO" id="GO:0034058">
    <property type="term" value="P:endosomal vesicle fusion"/>
    <property type="evidence" value="ECO:0007669"/>
    <property type="project" value="TreeGrafter"/>
</dbReference>
<evidence type="ECO:0000313" key="8">
    <source>
        <dbReference type="Proteomes" id="UP000217199"/>
    </source>
</evidence>
<protein>
    <submittedName>
        <fullName evidence="7">Rab guanyl-nucleotide exchange factor</fullName>
    </submittedName>
</protein>
<gene>
    <name evidence="7" type="ORF">PNOK_0812000</name>
</gene>
<evidence type="ECO:0000256" key="4">
    <source>
        <dbReference type="PROSITE-ProRule" id="PRU01006"/>
    </source>
</evidence>
<dbReference type="InterPro" id="IPR000547">
    <property type="entry name" value="Clathrin_H-chain/VPS_repeat"/>
</dbReference>
<dbReference type="PANTHER" id="PTHR12894:SF49">
    <property type="entry name" value="VAM6_VPS39-LIKE PROTEIN"/>
    <property type="match status" value="1"/>
</dbReference>
<dbReference type="OrthoDB" id="5325112at2759"/>
<feature type="region of interest" description="Disordered" evidence="5">
    <location>
        <begin position="461"/>
        <end position="494"/>
    </location>
</feature>
<dbReference type="InterPro" id="IPR001180">
    <property type="entry name" value="CNH_dom"/>
</dbReference>
<comment type="subcellular location">
    <subcellularLocation>
        <location evidence="1">Endomembrane system</location>
        <topology evidence="1">Peripheral membrane protein</topology>
    </subcellularLocation>
</comment>
<dbReference type="PROSITE" id="PS50236">
    <property type="entry name" value="CHCR"/>
    <property type="match status" value="1"/>
</dbReference>
<accession>A0A286UAA6</accession>
<evidence type="ECO:0000256" key="3">
    <source>
        <dbReference type="ARBA" id="ARBA00038201"/>
    </source>
</evidence>
<dbReference type="PANTHER" id="PTHR12894">
    <property type="entry name" value="CNH DOMAIN CONTAINING"/>
    <property type="match status" value="1"/>
</dbReference>
<feature type="domain" description="CNH" evidence="6">
    <location>
        <begin position="15"/>
        <end position="330"/>
    </location>
</feature>
<feature type="region of interest" description="Disordered" evidence="5">
    <location>
        <begin position="506"/>
        <end position="528"/>
    </location>
</feature>
<organism evidence="7 8">
    <name type="scientific">Pyrrhoderma noxium</name>
    <dbReference type="NCBI Taxonomy" id="2282107"/>
    <lineage>
        <taxon>Eukaryota</taxon>
        <taxon>Fungi</taxon>
        <taxon>Dikarya</taxon>
        <taxon>Basidiomycota</taxon>
        <taxon>Agaricomycotina</taxon>
        <taxon>Agaricomycetes</taxon>
        <taxon>Hymenochaetales</taxon>
        <taxon>Hymenochaetaceae</taxon>
        <taxon>Pyrrhoderma</taxon>
    </lineage>
</organism>
<dbReference type="PROSITE" id="PS50219">
    <property type="entry name" value="CNH"/>
    <property type="match status" value="1"/>
</dbReference>
<comment type="caution">
    <text evidence="7">The sequence shown here is derived from an EMBL/GenBank/DDBJ whole genome shotgun (WGS) entry which is preliminary data.</text>
</comment>
<sequence length="1027" mass="114264">MAPFTEPLPLINGFKERIDALHVNGDRLFIGTNLGNLHIYNVDQDDEGKSFSSLVTSKSLSKKPLEQLGYIKDINSVVALSDSLVTLYPLPDLVPPSPLQQSRKAFSFAVYSTIENVSVDGKLQSFDTVASSPVPGVPTLVTYLVIGSQRKLVIYSWRDGEAQDIKEAPLPHSARVIAFIRPTVLCLAYTATEHVLFYLETMSTAEFTMPVHIPSSISTGYGMNALSGLGGYMSLGLAAKAKPLALTIGEYVLIPKDNADISFVKPYVLSIQPLGSVPSSLLDFQSEILTGPTGFIQAPVLQVQSSITNQPVQLLALPTAAQIPSSLRLLCPSPSSKAPAYVISTPTDKTTATSEGSTVWMLRMRSWGEQVDELVDEEKYSEALSLLDNIEKASLPDYASRRTKIRALNAVSLFKNGEFDKAMNAFIELDINPAKIVALYPESVSGRLHIPSEQWIPLFGGPAPKPKVPRTEVNEGKSDSRVERTPSPAGSLRSIRPLRRGTLETLFSGAGTSPSGTPSVTTGNDERTSIRGRLKEKAKAADSLTRSVESLFYYLTDRRPKIGGALSSLNITPSQSHQFPFLSDATVEDLFELPNTPLSSLTPEQLTRFAQIVDTALFKAYLVIRPGLLGPLCSIPNWCEVKEVEDLLMEREKFSELVSLYKGKKMHKKALSLLKSLSDKESDIEDKIRPTVSYVQNLGPEYLDRVFEAARWIYKLKSESVFEIFTAEVVELPRSKVADFLEEELDPALCARYLEYLIDEREETSTLFHDRLAELYLEMASKAKGGDSFQEAYDKFLHFIQSTDIYRVDRLFGLLPSDDMFEARAILQGRLGRHVNALETYVYRLGDYIKAEEYCKSIYAPNSPTKDIFLSLLKIYLEPSPSALQQQKQHSQASFLGPALDLISRQSSHLDTLETLRLLPPLVPARDVRAFLVEATRAPIFDTHVVREVRKGWSEQVGRKLMNLESRRVRITDGRICPQCHKRLGNSVIAVHAPKGEVTHYQCLNATFSYFDATQMITFQITDMYHY</sequence>
<dbReference type="STRING" id="2282107.A0A286UAA6"/>
<dbReference type="AlphaFoldDB" id="A0A286UAA6"/>
<dbReference type="GO" id="GO:0012505">
    <property type="term" value="C:endomembrane system"/>
    <property type="evidence" value="ECO:0007669"/>
    <property type="project" value="UniProtKB-SubCell"/>
</dbReference>
<dbReference type="FunCoup" id="A0A286UAA6">
    <property type="interactions" value="762"/>
</dbReference>
<dbReference type="GO" id="GO:0006914">
    <property type="term" value="P:autophagy"/>
    <property type="evidence" value="ECO:0007669"/>
    <property type="project" value="TreeGrafter"/>
</dbReference>
<dbReference type="InParanoid" id="A0A286UAA6"/>
<keyword evidence="8" id="KW-1185">Reference proteome</keyword>
<feature type="repeat" description="CHCR" evidence="4">
    <location>
        <begin position="725"/>
        <end position="885"/>
    </location>
</feature>
<dbReference type="InterPro" id="IPR019453">
    <property type="entry name" value="VPS39/TGFA1_Znf"/>
</dbReference>
<dbReference type="InterPro" id="IPR032914">
    <property type="entry name" value="Vam6/VPS39/TRAP1"/>
</dbReference>
<feature type="compositionally biased region" description="Low complexity" evidence="5">
    <location>
        <begin position="508"/>
        <end position="523"/>
    </location>
</feature>
<evidence type="ECO:0000256" key="5">
    <source>
        <dbReference type="SAM" id="MobiDB-lite"/>
    </source>
</evidence>
<dbReference type="EMBL" id="NBII01000008">
    <property type="protein sequence ID" value="PAV16500.1"/>
    <property type="molecule type" value="Genomic_DNA"/>
</dbReference>
<dbReference type="Pfam" id="PF10367">
    <property type="entry name" value="zf-Vps39_C"/>
    <property type="match status" value="1"/>
</dbReference>
<dbReference type="Proteomes" id="UP000217199">
    <property type="component" value="Unassembled WGS sequence"/>
</dbReference>
<evidence type="ECO:0000256" key="2">
    <source>
        <dbReference type="ARBA" id="ARBA00023136"/>
    </source>
</evidence>
<evidence type="ECO:0000259" key="6">
    <source>
        <dbReference type="PROSITE" id="PS50219"/>
    </source>
</evidence>